<keyword evidence="1" id="KW-0560">Oxidoreductase</keyword>
<dbReference type="InterPro" id="IPR002347">
    <property type="entry name" value="SDR_fam"/>
</dbReference>
<evidence type="ECO:0000313" key="3">
    <source>
        <dbReference type="Proteomes" id="UP001385809"/>
    </source>
</evidence>
<organism evidence="2 3">
    <name type="scientific">Actinomycetospora aurantiaca</name>
    <dbReference type="NCBI Taxonomy" id="3129233"/>
    <lineage>
        <taxon>Bacteria</taxon>
        <taxon>Bacillati</taxon>
        <taxon>Actinomycetota</taxon>
        <taxon>Actinomycetes</taxon>
        <taxon>Pseudonocardiales</taxon>
        <taxon>Pseudonocardiaceae</taxon>
        <taxon>Actinomycetospora</taxon>
    </lineage>
</organism>
<dbReference type="PANTHER" id="PTHR43157:SF31">
    <property type="entry name" value="PHOSPHATIDYLINOSITOL-GLYCAN BIOSYNTHESIS CLASS F PROTEIN"/>
    <property type="match status" value="1"/>
</dbReference>
<reference evidence="2 3" key="1">
    <citation type="submission" date="2024-03" db="EMBL/GenBank/DDBJ databases">
        <title>Actinomycetospora sp. OC33-EN08, a novel actinomycete isolated from wild orchid (Aerides multiflora).</title>
        <authorList>
            <person name="Suriyachadkun C."/>
        </authorList>
    </citation>
    <scope>NUCLEOTIDE SEQUENCE [LARGE SCALE GENOMIC DNA]</scope>
    <source>
        <strain evidence="2 3">OC33-EN08</strain>
    </source>
</reference>
<name>A0ABU8MVR9_9PSEU</name>
<dbReference type="SUPFAM" id="SSF51735">
    <property type="entry name" value="NAD(P)-binding Rossmann-fold domains"/>
    <property type="match status" value="1"/>
</dbReference>
<dbReference type="RefSeq" id="WP_337697088.1">
    <property type="nucleotide sequence ID" value="NZ_JBBEGN010000013.1"/>
</dbReference>
<dbReference type="PANTHER" id="PTHR43157">
    <property type="entry name" value="PHOSPHATIDYLINOSITOL-GLYCAN BIOSYNTHESIS CLASS F PROTEIN-RELATED"/>
    <property type="match status" value="1"/>
</dbReference>
<comment type="caution">
    <text evidence="2">The sequence shown here is derived from an EMBL/GenBank/DDBJ whole genome shotgun (WGS) entry which is preliminary data.</text>
</comment>
<dbReference type="InterPro" id="IPR036291">
    <property type="entry name" value="NAD(P)-bd_dom_sf"/>
</dbReference>
<sequence>MSYPSRESQALAGEQAIVTGASRGIGEAVVRRLAARGMRVVMVGRNDTTLRQAAERVRSTVPDAELRLERADLSLVREVRALADRLAESSSPRVVINNAAITADIGARTDEGLQSTLATNHLAPYVLMRTLAEAVGDIPARFVVVGASPRVLKAFPVDLNDLDAQDARALSRFPSLRPFHAYARTKNMNTMFVHSLAGRLADSSITVNGAHPGIIAGTGLSRDARGLEKVLATAVALNPARKLPDQGADNPVWVATDTGLDGVTGRFFVDRRAVPTPDHTLSHERCEALWEISARLVGMKP</sequence>
<keyword evidence="3" id="KW-1185">Reference proteome</keyword>
<dbReference type="PRINTS" id="PR00081">
    <property type="entry name" value="GDHRDH"/>
</dbReference>
<protein>
    <submittedName>
        <fullName evidence="2">SDR family NAD(P)-dependent oxidoreductase</fullName>
    </submittedName>
</protein>
<dbReference type="Gene3D" id="3.40.50.720">
    <property type="entry name" value="NAD(P)-binding Rossmann-like Domain"/>
    <property type="match status" value="1"/>
</dbReference>
<accession>A0ABU8MVR9</accession>
<evidence type="ECO:0000313" key="2">
    <source>
        <dbReference type="EMBL" id="MEJ2870518.1"/>
    </source>
</evidence>
<dbReference type="EMBL" id="JBBEGN010000013">
    <property type="protein sequence ID" value="MEJ2870518.1"/>
    <property type="molecule type" value="Genomic_DNA"/>
</dbReference>
<proteinExistence type="predicted"/>
<dbReference type="Proteomes" id="UP001385809">
    <property type="component" value="Unassembled WGS sequence"/>
</dbReference>
<gene>
    <name evidence="2" type="ORF">WCD74_22310</name>
</gene>
<dbReference type="Pfam" id="PF00106">
    <property type="entry name" value="adh_short"/>
    <property type="match status" value="1"/>
</dbReference>
<evidence type="ECO:0000256" key="1">
    <source>
        <dbReference type="ARBA" id="ARBA00023002"/>
    </source>
</evidence>